<sequence length="311" mass="33493">MNIDKSNDHTKAVKDKSVNEKSVESSNFLVNNPACGINVKVSAQTTPDMMNIGQSPGRATNVTAQSKPDPLQNYEVQAHPKLISENYDTSGTRPMASTIDIIDSDVTVDISVLDIQGNCSSSPIKACSDTLLSNSDSHVIITPIANKPTDKEVSLAVASDSNFPQTDTAYTMDIAQVDVTGSIGYNSDCIHKKDRGSSMPISGSFTAGISNLPSVETPKTLLHQFSSDQPVQVQVSEQGGIQSKVNITDTFDIVDISFPPKPISLPNPEWGKEISQYKQTKASQKNSTGMEMSSSDSLRRSVRLKGTSHFH</sequence>
<feature type="compositionally biased region" description="Basic residues" evidence="1">
    <location>
        <begin position="300"/>
        <end position="311"/>
    </location>
</feature>
<feature type="region of interest" description="Disordered" evidence="1">
    <location>
        <begin position="1"/>
        <end position="24"/>
    </location>
</feature>
<dbReference type="Proteomes" id="UP000243459">
    <property type="component" value="Chromosome 9"/>
</dbReference>
<proteinExistence type="predicted"/>
<protein>
    <submittedName>
        <fullName evidence="2">Uncharacterized protein</fullName>
    </submittedName>
</protein>
<dbReference type="Gramene" id="ONK58456">
    <property type="protein sequence ID" value="ONK58456"/>
    <property type="gene ID" value="A4U43_C09F13180"/>
</dbReference>
<organism evidence="2 3">
    <name type="scientific">Asparagus officinalis</name>
    <name type="common">Garden asparagus</name>
    <dbReference type="NCBI Taxonomy" id="4686"/>
    <lineage>
        <taxon>Eukaryota</taxon>
        <taxon>Viridiplantae</taxon>
        <taxon>Streptophyta</taxon>
        <taxon>Embryophyta</taxon>
        <taxon>Tracheophyta</taxon>
        <taxon>Spermatophyta</taxon>
        <taxon>Magnoliopsida</taxon>
        <taxon>Liliopsida</taxon>
        <taxon>Asparagales</taxon>
        <taxon>Asparagaceae</taxon>
        <taxon>Asparagoideae</taxon>
        <taxon>Asparagus</taxon>
    </lineage>
</organism>
<keyword evidence="3" id="KW-1185">Reference proteome</keyword>
<feature type="compositionally biased region" description="Polar residues" evidence="1">
    <location>
        <begin position="276"/>
        <end position="292"/>
    </location>
</feature>
<feature type="compositionally biased region" description="Basic and acidic residues" evidence="1">
    <location>
        <begin position="1"/>
        <end position="23"/>
    </location>
</feature>
<gene>
    <name evidence="2" type="ORF">A4U43_C09F13180</name>
</gene>
<reference evidence="3" key="1">
    <citation type="journal article" date="2017" name="Nat. Commun.">
        <title>The asparagus genome sheds light on the origin and evolution of a young Y chromosome.</title>
        <authorList>
            <person name="Harkess A."/>
            <person name="Zhou J."/>
            <person name="Xu C."/>
            <person name="Bowers J.E."/>
            <person name="Van der Hulst R."/>
            <person name="Ayyampalayam S."/>
            <person name="Mercati F."/>
            <person name="Riccardi P."/>
            <person name="McKain M.R."/>
            <person name="Kakrana A."/>
            <person name="Tang H."/>
            <person name="Ray J."/>
            <person name="Groenendijk J."/>
            <person name="Arikit S."/>
            <person name="Mathioni S.M."/>
            <person name="Nakano M."/>
            <person name="Shan H."/>
            <person name="Telgmann-Rauber A."/>
            <person name="Kanno A."/>
            <person name="Yue Z."/>
            <person name="Chen H."/>
            <person name="Li W."/>
            <person name="Chen Y."/>
            <person name="Xu X."/>
            <person name="Zhang Y."/>
            <person name="Luo S."/>
            <person name="Chen H."/>
            <person name="Gao J."/>
            <person name="Mao Z."/>
            <person name="Pires J.C."/>
            <person name="Luo M."/>
            <person name="Kudrna D."/>
            <person name="Wing R.A."/>
            <person name="Meyers B.C."/>
            <person name="Yi K."/>
            <person name="Kong H."/>
            <person name="Lavrijsen P."/>
            <person name="Sunseri F."/>
            <person name="Falavigna A."/>
            <person name="Ye Y."/>
            <person name="Leebens-Mack J.H."/>
            <person name="Chen G."/>
        </authorList>
    </citation>
    <scope>NUCLEOTIDE SEQUENCE [LARGE SCALE GENOMIC DNA]</scope>
    <source>
        <strain evidence="3">cv. DH0086</strain>
    </source>
</reference>
<dbReference type="AlphaFoldDB" id="A0A5P1EC18"/>
<evidence type="ECO:0000313" key="3">
    <source>
        <dbReference type="Proteomes" id="UP000243459"/>
    </source>
</evidence>
<dbReference type="EMBL" id="CM007389">
    <property type="protein sequence ID" value="ONK58456.1"/>
    <property type="molecule type" value="Genomic_DNA"/>
</dbReference>
<name>A0A5P1EC18_ASPOF</name>
<evidence type="ECO:0000313" key="2">
    <source>
        <dbReference type="EMBL" id="ONK58456.1"/>
    </source>
</evidence>
<feature type="region of interest" description="Disordered" evidence="1">
    <location>
        <begin position="264"/>
        <end position="311"/>
    </location>
</feature>
<evidence type="ECO:0000256" key="1">
    <source>
        <dbReference type="SAM" id="MobiDB-lite"/>
    </source>
</evidence>
<accession>A0A5P1EC18</accession>